<dbReference type="GO" id="GO:0042578">
    <property type="term" value="F:phosphoric ester hydrolase activity"/>
    <property type="evidence" value="ECO:0007669"/>
    <property type="project" value="UniProtKB-ARBA"/>
</dbReference>
<evidence type="ECO:0000313" key="3">
    <source>
        <dbReference type="EMBL" id="KAJ5188834.1"/>
    </source>
</evidence>
<organism evidence="3 4">
    <name type="scientific">Penicillium cf. griseofulvum</name>
    <dbReference type="NCBI Taxonomy" id="2972120"/>
    <lineage>
        <taxon>Eukaryota</taxon>
        <taxon>Fungi</taxon>
        <taxon>Dikarya</taxon>
        <taxon>Ascomycota</taxon>
        <taxon>Pezizomycotina</taxon>
        <taxon>Eurotiomycetes</taxon>
        <taxon>Eurotiomycetidae</taxon>
        <taxon>Eurotiales</taxon>
        <taxon>Aspergillaceae</taxon>
        <taxon>Penicillium</taxon>
    </lineage>
</organism>
<dbReference type="GO" id="GO:0009395">
    <property type="term" value="P:phospholipid catabolic process"/>
    <property type="evidence" value="ECO:0007669"/>
    <property type="project" value="TreeGrafter"/>
</dbReference>
<dbReference type="PANTHER" id="PTHR31956">
    <property type="entry name" value="NON-SPECIFIC PHOSPHOLIPASE C4-RELATED"/>
    <property type="match status" value="1"/>
</dbReference>
<keyword evidence="2" id="KW-0732">Signal</keyword>
<evidence type="ECO:0000256" key="1">
    <source>
        <dbReference type="ARBA" id="ARBA00022801"/>
    </source>
</evidence>
<reference evidence="3" key="1">
    <citation type="submission" date="2022-11" db="EMBL/GenBank/DDBJ databases">
        <authorList>
            <person name="Petersen C."/>
        </authorList>
    </citation>
    <scope>NUCLEOTIDE SEQUENCE</scope>
    <source>
        <strain evidence="3">IBT 16849</strain>
    </source>
</reference>
<dbReference type="Proteomes" id="UP001150879">
    <property type="component" value="Unassembled WGS sequence"/>
</dbReference>
<dbReference type="Pfam" id="PF04185">
    <property type="entry name" value="Phosphoesterase"/>
    <property type="match status" value="1"/>
</dbReference>
<dbReference type="Gene3D" id="3.40.720.10">
    <property type="entry name" value="Alkaline Phosphatase, subunit A"/>
    <property type="match status" value="1"/>
</dbReference>
<reference evidence="3" key="2">
    <citation type="journal article" date="2023" name="IMA Fungus">
        <title>Comparative genomic study of the Penicillium genus elucidates a diverse pangenome and 15 lateral gene transfer events.</title>
        <authorList>
            <person name="Petersen C."/>
            <person name="Sorensen T."/>
            <person name="Nielsen M.R."/>
            <person name="Sondergaard T.E."/>
            <person name="Sorensen J.L."/>
            <person name="Fitzpatrick D.A."/>
            <person name="Frisvad J.C."/>
            <person name="Nielsen K.L."/>
        </authorList>
    </citation>
    <scope>NUCLEOTIDE SEQUENCE</scope>
    <source>
        <strain evidence="3">IBT 16849</strain>
    </source>
</reference>
<feature type="chain" id="PRO_5040768405" evidence="2">
    <location>
        <begin position="19"/>
        <end position="485"/>
    </location>
</feature>
<evidence type="ECO:0000313" key="4">
    <source>
        <dbReference type="Proteomes" id="UP001150879"/>
    </source>
</evidence>
<dbReference type="OrthoDB" id="5135119at2759"/>
<comment type="caution">
    <text evidence="3">The sequence shown here is derived from an EMBL/GenBank/DDBJ whole genome shotgun (WGS) entry which is preliminary data.</text>
</comment>
<keyword evidence="1" id="KW-0378">Hydrolase</keyword>
<dbReference type="AlphaFoldDB" id="A0A9W9J1C1"/>
<name>A0A9W9J1C1_9EURO</name>
<proteinExistence type="predicted"/>
<dbReference type="EMBL" id="JAPQKP010000005">
    <property type="protein sequence ID" value="KAJ5188834.1"/>
    <property type="molecule type" value="Genomic_DNA"/>
</dbReference>
<accession>A0A9W9J1C1</accession>
<dbReference type="PANTHER" id="PTHR31956:SF1">
    <property type="entry name" value="NON-SPECIFIC PHOSPHOLIPASE C1"/>
    <property type="match status" value="1"/>
</dbReference>
<sequence length="485" mass="54990">MTLLWGFVLMALASFASTYPTGGTQVWSQLRENIKHVIYLTLENHSFDNIAGYWDFHPDIDNLRNITYCNDYTNPNWTVYGEPLAICAEPYATEVPLKDPDHNFGGVTYEIFRQWNPTKEDVPNMAGFVERQSEKYNATPGDSAFVIKALNEKKTATLAELASNFAFFDSYFAEHPGPTNPNRQFATSGSSCGFVDNTHQSAGFWTDVTGTTCAVSIFESLSNKNISWKNYYETDIIDGFMYRSKSQMANDNTKWVQDNAMDRLVHATELYHDLEAGTLPSFSYLNPECCTIDSMHPTSSMAAGEQMVKHLYDALRRSKYWGNSVLIINFDEHGGFADHVPTPVNVPQPEDGIIFKGMSSNHNFTYDFTRLGVRVPAFIISPWVPVNLLIHDQGTLYADNSAYTHSSILHFLQELWELEGLNNRVQWAKTFEMAFTNKKRDDTPKTLVQPTWYGGSGQPEPEPFFLLNQDESYYAHRKAQAKAKA</sequence>
<feature type="signal peptide" evidence="2">
    <location>
        <begin position="1"/>
        <end position="18"/>
    </location>
</feature>
<dbReference type="InterPro" id="IPR017850">
    <property type="entry name" value="Alkaline_phosphatase_core_sf"/>
</dbReference>
<protein>
    <submittedName>
        <fullName evidence="3">Phosphoesterase</fullName>
    </submittedName>
</protein>
<keyword evidence="4" id="KW-1185">Reference proteome</keyword>
<gene>
    <name evidence="3" type="ORF">N7472_007848</name>
</gene>
<dbReference type="InterPro" id="IPR007312">
    <property type="entry name" value="Phosphoesterase"/>
</dbReference>
<evidence type="ECO:0000256" key="2">
    <source>
        <dbReference type="SAM" id="SignalP"/>
    </source>
</evidence>